<dbReference type="PANTHER" id="PTHR11036">
    <property type="entry name" value="SEMAPHORIN"/>
    <property type="match status" value="1"/>
</dbReference>
<evidence type="ECO:0000256" key="2">
    <source>
        <dbReference type="PROSITE-ProRule" id="PRU00352"/>
    </source>
</evidence>
<dbReference type="InterPro" id="IPR027231">
    <property type="entry name" value="Semaphorin"/>
</dbReference>
<evidence type="ECO:0000313" key="5">
    <source>
        <dbReference type="Proteomes" id="UP001148018"/>
    </source>
</evidence>
<feature type="domain" description="Sema" evidence="3">
    <location>
        <begin position="1"/>
        <end position="256"/>
    </location>
</feature>
<dbReference type="EMBL" id="JANIIK010000109">
    <property type="protein sequence ID" value="KAJ3598294.1"/>
    <property type="molecule type" value="Genomic_DNA"/>
</dbReference>
<evidence type="ECO:0000259" key="3">
    <source>
        <dbReference type="PROSITE" id="PS51004"/>
    </source>
</evidence>
<comment type="caution">
    <text evidence="4">The sequence shown here is derived from an EMBL/GenBank/DDBJ whole genome shotgun (WGS) entry which is preliminary data.</text>
</comment>
<dbReference type="Proteomes" id="UP001148018">
    <property type="component" value="Unassembled WGS sequence"/>
</dbReference>
<gene>
    <name evidence="4" type="ORF">NHX12_001805</name>
</gene>
<dbReference type="GO" id="GO:0071526">
    <property type="term" value="P:semaphorin-plexin signaling pathway"/>
    <property type="evidence" value="ECO:0007669"/>
    <property type="project" value="TreeGrafter"/>
</dbReference>
<dbReference type="Gene3D" id="2.130.10.10">
    <property type="entry name" value="YVTN repeat-like/Quinoprotein amine dehydrogenase"/>
    <property type="match status" value="1"/>
</dbReference>
<keyword evidence="1" id="KW-0325">Glycoprotein</keyword>
<sequence>MEQVSSTTAGPPRFHFAKPENYISMYHQEGTNTLYVGGKAMVFILTFTDRGVRDLQIPVESDDTAKATCMAKAAPPKVNETVLTDAQGSGQIGSPSDISPPYPSQKAISLTTDGGSLYSALSSVGGHAGSIRRTFGPQKLLKTENVWLLNPQFAGAAIIPSSLKYKEEIYFFFSEFNKTARVDEEPYRARIGRICTVDEGGIKPLLTDSWTTFMKARVMCGAGSTQQQYNNIRQAVVLTAQDKRAGVMYGLFSNPW</sequence>
<dbReference type="InterPro" id="IPR001627">
    <property type="entry name" value="Semap_dom"/>
</dbReference>
<dbReference type="GO" id="GO:0001755">
    <property type="term" value="P:neural crest cell migration"/>
    <property type="evidence" value="ECO:0007669"/>
    <property type="project" value="TreeGrafter"/>
</dbReference>
<dbReference type="PROSITE" id="PS51004">
    <property type="entry name" value="SEMA"/>
    <property type="match status" value="1"/>
</dbReference>
<comment type="caution">
    <text evidence="2">Lacks conserved residue(s) required for the propagation of feature annotation.</text>
</comment>
<dbReference type="GO" id="GO:0007411">
    <property type="term" value="P:axon guidance"/>
    <property type="evidence" value="ECO:0007669"/>
    <property type="project" value="TreeGrafter"/>
</dbReference>
<name>A0A9Q0DZ69_9TELE</name>
<dbReference type="PANTHER" id="PTHR11036:SF85">
    <property type="entry name" value="SI:CH211-113G11.6 ISOFORM X1"/>
    <property type="match status" value="1"/>
</dbReference>
<organism evidence="4 5">
    <name type="scientific">Muraenolepis orangiensis</name>
    <name type="common">Patagonian moray cod</name>
    <dbReference type="NCBI Taxonomy" id="630683"/>
    <lineage>
        <taxon>Eukaryota</taxon>
        <taxon>Metazoa</taxon>
        <taxon>Chordata</taxon>
        <taxon>Craniata</taxon>
        <taxon>Vertebrata</taxon>
        <taxon>Euteleostomi</taxon>
        <taxon>Actinopterygii</taxon>
        <taxon>Neopterygii</taxon>
        <taxon>Teleostei</taxon>
        <taxon>Neoteleostei</taxon>
        <taxon>Acanthomorphata</taxon>
        <taxon>Zeiogadaria</taxon>
        <taxon>Gadariae</taxon>
        <taxon>Gadiformes</taxon>
        <taxon>Muraenolepidoidei</taxon>
        <taxon>Muraenolepididae</taxon>
        <taxon>Muraenolepis</taxon>
    </lineage>
</organism>
<accession>A0A9Q0DZ69</accession>
<dbReference type="InterPro" id="IPR015943">
    <property type="entry name" value="WD40/YVTN_repeat-like_dom_sf"/>
</dbReference>
<dbReference type="GO" id="GO:0030215">
    <property type="term" value="F:semaphorin receptor binding"/>
    <property type="evidence" value="ECO:0007669"/>
    <property type="project" value="InterPro"/>
</dbReference>
<keyword evidence="5" id="KW-1185">Reference proteome</keyword>
<dbReference type="AlphaFoldDB" id="A0A9Q0DZ69"/>
<evidence type="ECO:0000313" key="4">
    <source>
        <dbReference type="EMBL" id="KAJ3598294.1"/>
    </source>
</evidence>
<reference evidence="4" key="1">
    <citation type="submission" date="2022-07" db="EMBL/GenBank/DDBJ databases">
        <title>Chromosome-level genome of Muraenolepis orangiensis.</title>
        <authorList>
            <person name="Kim J."/>
        </authorList>
    </citation>
    <scope>NUCLEOTIDE SEQUENCE</scope>
    <source>
        <strain evidence="4">KU_S4_2022</strain>
        <tissue evidence="4">Muscle</tissue>
    </source>
</reference>
<proteinExistence type="predicted"/>
<protein>
    <recommendedName>
        <fullName evidence="3">Sema domain-containing protein</fullName>
    </recommendedName>
</protein>
<dbReference type="GO" id="GO:0045499">
    <property type="term" value="F:chemorepellent activity"/>
    <property type="evidence" value="ECO:0007669"/>
    <property type="project" value="TreeGrafter"/>
</dbReference>
<evidence type="ECO:0000256" key="1">
    <source>
        <dbReference type="ARBA" id="ARBA00023180"/>
    </source>
</evidence>
<dbReference type="GO" id="GO:0030335">
    <property type="term" value="P:positive regulation of cell migration"/>
    <property type="evidence" value="ECO:0007669"/>
    <property type="project" value="TreeGrafter"/>
</dbReference>
<dbReference type="OrthoDB" id="9945363at2759"/>
<dbReference type="InterPro" id="IPR036352">
    <property type="entry name" value="Semap_dom_sf"/>
</dbReference>
<dbReference type="SUPFAM" id="SSF101912">
    <property type="entry name" value="Sema domain"/>
    <property type="match status" value="1"/>
</dbReference>
<dbReference type="GO" id="GO:0005886">
    <property type="term" value="C:plasma membrane"/>
    <property type="evidence" value="ECO:0007669"/>
    <property type="project" value="TreeGrafter"/>
</dbReference>